<evidence type="ECO:0000256" key="1">
    <source>
        <dbReference type="SAM" id="SignalP"/>
    </source>
</evidence>
<dbReference type="Pfam" id="PF17963">
    <property type="entry name" value="Big_9"/>
    <property type="match status" value="2"/>
</dbReference>
<dbReference type="NCBIfam" id="TIGR04131">
    <property type="entry name" value="Bac_Flav_CTERM"/>
    <property type="match status" value="1"/>
</dbReference>
<feature type="domain" description="BIG2" evidence="2">
    <location>
        <begin position="3352"/>
        <end position="3425"/>
    </location>
</feature>
<dbReference type="EMBL" id="CP149822">
    <property type="protein sequence ID" value="WZN42407.1"/>
    <property type="molecule type" value="Genomic_DNA"/>
</dbReference>
<feature type="domain" description="BIG2" evidence="2">
    <location>
        <begin position="2188"/>
        <end position="2255"/>
    </location>
</feature>
<feature type="domain" description="BIG2" evidence="2">
    <location>
        <begin position="2884"/>
        <end position="2960"/>
    </location>
</feature>
<dbReference type="Pfam" id="PF02368">
    <property type="entry name" value="Big_2"/>
    <property type="match status" value="7"/>
</dbReference>
<feature type="domain" description="BIG2" evidence="2">
    <location>
        <begin position="2806"/>
        <end position="2882"/>
    </location>
</feature>
<dbReference type="InterPro" id="IPR026341">
    <property type="entry name" value="T9SS_type_B"/>
</dbReference>
<feature type="domain" description="BIG2" evidence="2">
    <location>
        <begin position="1409"/>
        <end position="1478"/>
    </location>
</feature>
<feature type="domain" description="BIG2" evidence="2">
    <location>
        <begin position="2336"/>
        <end position="2414"/>
    </location>
</feature>
<feature type="domain" description="BIG2" evidence="2">
    <location>
        <begin position="2962"/>
        <end position="3038"/>
    </location>
</feature>
<gene>
    <name evidence="3" type="ORF">WJU16_05090</name>
</gene>
<feature type="domain" description="BIG2" evidence="2">
    <location>
        <begin position="3820"/>
        <end position="3896"/>
    </location>
</feature>
<organism evidence="3 4">
    <name type="scientific">Chitinophaga pollutisoli</name>
    <dbReference type="NCBI Taxonomy" id="3133966"/>
    <lineage>
        <taxon>Bacteria</taxon>
        <taxon>Pseudomonadati</taxon>
        <taxon>Bacteroidota</taxon>
        <taxon>Chitinophagia</taxon>
        <taxon>Chitinophagales</taxon>
        <taxon>Chitinophagaceae</taxon>
        <taxon>Chitinophaga</taxon>
    </lineage>
</organism>
<evidence type="ECO:0000313" key="4">
    <source>
        <dbReference type="Proteomes" id="UP001485459"/>
    </source>
</evidence>
<dbReference type="Gene3D" id="2.60.40.3440">
    <property type="match status" value="2"/>
</dbReference>
<feature type="domain" description="BIG2" evidence="2">
    <location>
        <begin position="3508"/>
        <end position="3584"/>
    </location>
</feature>
<feature type="domain" description="BIG2" evidence="2">
    <location>
        <begin position="1252"/>
        <end position="1319"/>
    </location>
</feature>
<feature type="domain" description="BIG2" evidence="2">
    <location>
        <begin position="1480"/>
        <end position="1553"/>
    </location>
</feature>
<feature type="domain" description="BIG2" evidence="2">
    <location>
        <begin position="2650"/>
        <end position="2726"/>
    </location>
</feature>
<keyword evidence="1" id="KW-0732">Signal</keyword>
<feature type="domain" description="BIG2" evidence="2">
    <location>
        <begin position="3430"/>
        <end position="3506"/>
    </location>
</feature>
<feature type="domain" description="BIG2" evidence="2">
    <location>
        <begin position="4059"/>
        <end position="4128"/>
    </location>
</feature>
<feature type="chain" id="PRO_5047275357" evidence="1">
    <location>
        <begin position="20"/>
        <end position="4410"/>
    </location>
</feature>
<accession>A0ABZ2YS83</accession>
<dbReference type="SMART" id="SM00635">
    <property type="entry name" value="BID_2"/>
    <property type="match status" value="36"/>
</dbReference>
<feature type="domain" description="BIG2" evidence="2">
    <location>
        <begin position="3976"/>
        <end position="4052"/>
    </location>
</feature>
<feature type="domain" description="BIG2" evidence="2">
    <location>
        <begin position="3742"/>
        <end position="3818"/>
    </location>
</feature>
<proteinExistence type="predicted"/>
<dbReference type="SUPFAM" id="SSF49373">
    <property type="entry name" value="Invasin/intimin cell-adhesion fragments"/>
    <property type="match status" value="35"/>
</dbReference>
<keyword evidence="4" id="KW-1185">Reference proteome</keyword>
<feature type="domain" description="BIG2" evidence="2">
    <location>
        <begin position="3586"/>
        <end position="3662"/>
    </location>
</feature>
<feature type="domain" description="BIG2" evidence="2">
    <location>
        <begin position="1327"/>
        <end position="1397"/>
    </location>
</feature>
<feature type="domain" description="BIG2" evidence="2">
    <location>
        <begin position="2420"/>
        <end position="2489"/>
    </location>
</feature>
<reference evidence="4" key="1">
    <citation type="submission" date="2024-03" db="EMBL/GenBank/DDBJ databases">
        <title>Chitinophaga horti sp. nov., isolated from garden soil.</title>
        <authorList>
            <person name="Lee D.S."/>
            <person name="Han D.M."/>
            <person name="Baek J.H."/>
            <person name="Choi D.G."/>
            <person name="Jeon J.H."/>
            <person name="Jeon C.O."/>
        </authorList>
    </citation>
    <scope>NUCLEOTIDE SEQUENCE [LARGE SCALE GENOMIC DNA]</scope>
    <source>
        <strain evidence="4">GPA1</strain>
    </source>
</reference>
<feature type="domain" description="BIG2" evidence="2">
    <location>
        <begin position="1946"/>
        <end position="2021"/>
    </location>
</feature>
<feature type="domain" description="BIG2" evidence="2">
    <location>
        <begin position="2112"/>
        <end position="2177"/>
    </location>
</feature>
<feature type="domain" description="BIG2" evidence="2">
    <location>
        <begin position="3664"/>
        <end position="3740"/>
    </location>
</feature>
<feature type="domain" description="BIG2" evidence="2">
    <location>
        <begin position="2572"/>
        <end position="2648"/>
    </location>
</feature>
<evidence type="ECO:0000313" key="3">
    <source>
        <dbReference type="EMBL" id="WZN42407.1"/>
    </source>
</evidence>
<feature type="domain" description="BIG2" evidence="2">
    <location>
        <begin position="2728"/>
        <end position="2804"/>
    </location>
</feature>
<evidence type="ECO:0000259" key="2">
    <source>
        <dbReference type="SMART" id="SM00635"/>
    </source>
</evidence>
<feature type="domain" description="BIG2" evidence="2">
    <location>
        <begin position="1718"/>
        <end position="1787"/>
    </location>
</feature>
<feature type="domain" description="BIG2" evidence="2">
    <location>
        <begin position="3196"/>
        <end position="3272"/>
    </location>
</feature>
<dbReference type="InterPro" id="IPR003343">
    <property type="entry name" value="Big_2"/>
</dbReference>
<feature type="domain" description="BIG2" evidence="2">
    <location>
        <begin position="3118"/>
        <end position="3194"/>
    </location>
</feature>
<feature type="signal peptide" evidence="1">
    <location>
        <begin position="1"/>
        <end position="19"/>
    </location>
</feature>
<feature type="domain" description="BIG2" evidence="2">
    <location>
        <begin position="3274"/>
        <end position="3350"/>
    </location>
</feature>
<feature type="domain" description="BIG2" evidence="2">
    <location>
        <begin position="2494"/>
        <end position="2570"/>
    </location>
</feature>
<dbReference type="InterPro" id="IPR008964">
    <property type="entry name" value="Invasin/intimin_cell_adhesion"/>
</dbReference>
<name>A0ABZ2YS83_9BACT</name>
<dbReference type="Proteomes" id="UP001485459">
    <property type="component" value="Chromosome"/>
</dbReference>
<feature type="domain" description="BIG2" evidence="2">
    <location>
        <begin position="3040"/>
        <end position="3116"/>
    </location>
</feature>
<dbReference type="RefSeq" id="WP_341837241.1">
    <property type="nucleotide sequence ID" value="NZ_CP149822.1"/>
</dbReference>
<feature type="domain" description="BIG2" evidence="2">
    <location>
        <begin position="2258"/>
        <end position="2333"/>
    </location>
</feature>
<feature type="domain" description="BIG2" evidence="2">
    <location>
        <begin position="1870"/>
        <end position="1943"/>
    </location>
</feature>
<dbReference type="Gene3D" id="2.60.40.1080">
    <property type="match status" value="35"/>
</dbReference>
<sequence>MRKLLSVFVLLLLSLSGMAADYYWVAGTGTWSNLNNWRLGSPTGAIPSIVPSSADNVIFGPPAGQAGNWVVTVDANVFCNNFTWLPGLTGNPRINRSNNSFVISVSGNVSLQPVVSYDAIGLDLVGSTNTTVMANGPLNVNMSYNIRKTGGAVVTFADDYIPNLVYNRNTITLNTGGLNVANRKITMYSFGTDQAGPRTMDITNATLELNFNYSAVGAGLVLSAAGSTINTNRFWSDGGTYHHVMIRNTNSGEHAVVGSTFKRLEFTTALLSSQARIANNNTIDTLIFNGWGSIRTSSNVVKYALFKLGGFMGGVNNQVQYAEMNGAFSTVDNATATFDTLITMPNKNIAISGTVTVNKLFRAGGAPCNGFTEISGNGGVGTLQFTAGATLDIDNVLLTNMTAQGPMTPVTVNGIDNEGNTGWNIIEPTTPGTTLYWVGGAGDWNDNAHWSTTSGGIGGACIPFINDNVVFNAGSGFSAGNNIITTSANAYCKDMTWSGVAANPIFNESGSFVLKVYGSVSLDPTVTMNSGLDLAGDKDVTFTTNGATLGTLGLNVRKFRTGEIAKVTFTDNWTNATGAIAIPRGGIDWTGRTMNINWLSSGGSLGRYLYLENAVITVNDWTVIGLYHVVNANNSYIKTGTITTRTATYHDVEVTGTAEVPMDVAHTSFGWLTFSNPSLTSGARILNNNTIRRLEFKGKGQVRANSNNIDSLILAPNRNFSFYLASNTTINKYFRAVHPSCSGLGEIRSGSAAVSTLNFGPDATVEIDNVYMENMAAAGGGGTLTLPISFSGADAGGNSGWTINSAAGGARYWVGGSGDWNDASHWSNTSGGPGGACIPTVSNDVFFDANSGFTAASKTVTIATGNAYFHNMDWTGVANEPILDKSASWVAECWGSMVLNPTGYINGQIRMIGNEQVTIAGSVRGNFDLDIIKTAGGSVTMVNDYANLNTDVRLTTGGFSIADRTISFGNLSNIGIDNNIQLNISNANLTSFFQYSGPMINRTLNAANSRITGAVAIHYGAYNVITVPGTQNNHAVLANVTIDSLVFSNPHPASVAGINGNSNTVNYVEYKGSGGIYGTGNIMGTLVFFPGNVYRLNGGSTNTITGEWFGSGTPCRLTEIRSTTTAQASIVKTSGDVLFDYVRLERSNATGGATFRVKEHSDDLGGNTGWTIEPRNDAAPILGLGADQELCASAFPTTLNTDGFFGAPGSVYTWSDGSTGETLTVTTPGTYRVSVTFPDGCNVKDTIKITQAVVPVDPIAGDAEICAGETKTLTNATAGGVWTTSDAAVATVDVAGVVTGVAAGNVTITYTVTSGAGCVNAVTHAMTVNALPVIPAITGTPDVCVGATTPLANTLAGGTWSTSDAAVAMVNTAGVVTGVSAGTAIITYEVTNAAGCTSSQTINITVNALPVMTPITGTTTVCEGATTTLSHAIAGGVWTSTNIGIAAVDMAGIVTGMSAGTADITYTVMNPEGCTASETVTITVNAPPASTPVTGTMAVCIGGNTTLANATPGGTWSSSNTTVATIDASGVVTGLTAGTTIISYAVNHAGGCVTTETATVTVSAPPTVSGINGTTSLCMGGNTTLTNATPGGVWASGNDAVATIDAAGNVTGIAAGTATISYTVTNATGCATSQSTTVTVYMTPVVAAITGVNTICDGDFTQLQNITPGGVWSSADMSIALVDPFGAVLGNSPGVTTISYTVTDANGCATVRTTPFTVNTPLIVAPITGSNAVCTGGTITLSSLTTGGTWASSNPAVASINSQGEVTGLTIGTTTISYQVTNSASCNAMVTFSLTVQSPTTVAPITGTTDICIGGSSTLANATAGGAWSSSDPTVATINASGEVTTVSAGTTTISYTLTEASGCTSTQTATITVHALPTVVPITGTMDVCVGATTALASATAGGSWTSSDISIATVDAAGVVTGVSAGTVNITYTFTNAAGCTADQVTAVTVDALPVVAAITGTTDVCAGASTILVSATAGGTWTSSDISIATVDAAGVVTGVSLGAATITYTVTNAAGCTAIQTAEVNVDPVPVIDPIAGAAAICLGTNTTFTNLTAGGTWSSSNTGVATIDAAGEVTAVAPGTTNIIYTVTSAMGCVSARSVSLTVNALPVVNPILGVMSVCVGGTTSLSSATTGGVWASADPAVATIDVNGEVTGVSAGTATISYTVTNAAGCVTERTATVTVNALPAVAAITGTTDLCEGATVQLASVTPGGVWSTSSTLVASINTAGEVQGIAAGTAVITYTVTNASGCEQSVTTTVTVNALPVVSAITGTMDVCVGSTTALASATAGGTWTSSDISVATVDAAGVVTGVSAGTADITYMVVNASGCELAVTATVTVNDVPVVDPITGTMNVCVDAMTTLESTTAGGVWSSSNTGVATIDAAGVVTGISAGTATISYTVTNASGCVIEQTAAVTVDALPVVDPIAGTTDVCVGATTTLTNTTAGGTWSSFNTGIATVDAGGMVMGVSAGTTTITYSVTSAAGCMTEQAITISVNALPTAGTITGTTDVCVAGTTTLANATTGGVWSSSDLAVATIAANGEVTAIAAGTTTITYTVTNASGCVATTTTTVTVNALPTAGTITGTTDVCVAGTTTLANATIGGVWSSSDLAVATIAANGEVTAIAAGTTTITYTVTNASGCVATTTTTVTVNALPTAGTITGTTDVCIAGTTTLANTTTGGTWSSSDPAIAAIAANGEVTAIAAGTTTITYTVTNASGCVAATTATVTVNALPTAGTITGTTDVCVAGTTTLANATTGGTWSSSDLAVATIAANGEVTAIAAGTTTITYTVTNASGCVATTTATVTVNALPTVGAITGTTDVCVAGTTTLANATIGGVWSSSDLAVATIAANGEVTAIAAGTTTITYTVTNASGCVATTTTTVTVNALPTAGTITGTTDVCVAGTTTLANATTGGTWSSSDLAVATIAANGEVTAIAAGTTTITYTVTNASGCVATTTANVTVNALPTVGAITGMTDVCVAGTTTLANTTTGGTWSSSDLAVATIAANGEVTAIAAGTTTITYTVTNASGCVATTTATVTVNALPTAGTITGTTDVCVAGTTTLANATTGGVWSSSDLAVATIAANGEVTAIAAGTTTITYTVTNASGCVATTTTIVTVNALPTAGTITGTTDVCVAGTTTLANATTGGTWSSSDLAVATIAANGEVTAIAAGTTTITYTVTNASGCVATTTATVTVNALPTVGIITGTTDVCVAGTTTLANATTGGVWSSSDLAVATIAANGEVTAIAAGTTTITYTVTNASGCVATTTATVTVNALPTVGTITGTTDVCVAGTTTLANATTGGVWSSSDLAVATIAANGEVTAIAAGTTTITYTVTNASGCVATTTATVTVNALPTAGTITGTTDVCVAGTTTLANATTGGTWSSSDLAVATIAANGEVTAIAAGTTTITYTVTSASGCLATTTTIVTVNALPTVGTITGTTDVCVAGTTTLANATIGGVWSSSDLAVATIAANGEVTAIAAGTTTITYTVTNASGCVATTTTTVTVNALPTAGTITGTTDVCIAGTTTLANTTTGGTWSSSDPAIAAIAANGEVTAIAAGTTTITYTVTNASGCVAATTATVTVNALPTAGTITGTTDVCVAGTTTLANATIGGVWSSSDLAVATIAANGEVTAIAAGTTTITYTVTNASGCVATTTTTVTVNALPTAGTITGTTDVCIAGTTTLANTTTGGTWSSSDPAIAAIAANGEVTAIAAGTTTITYTVTNASGCVAATTATVTVNALPTAGTITGTTDVCVAGTTTLANATTGGTWSSSDLAVATIAANGEVTAIAAGTTTITYTVTNASGCVATTTATVTVNALPTVGIITGTTDVCVAGSTTLANATTGGVWSSSDLAVATIAANGEVTAIAAGTTTITYTVTNASGCVATTTATVTVNALPTAGTITGTTEVCVAGTTTLANATTGGTWSSSDLAVATIAANGEVTAIAAGTTTITYTVTNASGCVATTTATVTVNALPTAGTITGTTDVCVAGTTMLANATTGGVWSSSDLAVATINAAGMVTGVSAGTVTITYTVGTGCIATATTTVTVSALPAAGTITGATTLCDNATTTLTSSVTGGAWSSSNPAVATIDAAGQVTGITAGTTTITYTVTNSTGCTASQTAIVTVNNCTPQVPPVAENDAASTYQDRAVTVNVAGNDRQDNGAIDLSSVQIVTIPANGTITVLPGGNVRYTPAAGFTGTDQFTYTIRNTANLTSNTATVTITVDVMPVAVSDTANMRPDQRTVIPVLVNDRGSLDPTTIIISRQPARGTLSVNADGTITFTPLPGFKGAEAFRYRVRDANGTLSNEAEVIIYVGEEDFFIPNAITPNGDGINDRFVIPDLHKFRSTMLTIFNRWGNEVYHNPRYDNRWDGNGLSGGTYYYILKVDTPQGHKVIKGWIQLLK</sequence>
<dbReference type="Pfam" id="PF13585">
    <property type="entry name" value="CHU_C"/>
    <property type="match status" value="1"/>
</dbReference>
<feature type="domain" description="BIG2" evidence="2">
    <location>
        <begin position="1558"/>
        <end position="1634"/>
    </location>
</feature>
<feature type="domain" description="BIG2" evidence="2">
    <location>
        <begin position="3898"/>
        <end position="3974"/>
    </location>
</feature>
<feature type="domain" description="BIG2" evidence="2">
    <location>
        <begin position="1796"/>
        <end position="1868"/>
    </location>
</feature>
<feature type="domain" description="BIG2" evidence="2">
    <location>
        <begin position="2024"/>
        <end position="2099"/>
    </location>
</feature>
<protein>
    <submittedName>
        <fullName evidence="3">Ig-like domain-containing protein</fullName>
    </submittedName>
</protein>